<feature type="signal peptide" evidence="1">
    <location>
        <begin position="1"/>
        <end position="19"/>
    </location>
</feature>
<dbReference type="Gene3D" id="2.30.180.10">
    <property type="entry name" value="FAS1 domain"/>
    <property type="match status" value="1"/>
</dbReference>
<organism evidence="3 4">
    <name type="scientific">Ramlibacter cellulosilyticus</name>
    <dbReference type="NCBI Taxonomy" id="2764187"/>
    <lineage>
        <taxon>Bacteria</taxon>
        <taxon>Pseudomonadati</taxon>
        <taxon>Pseudomonadota</taxon>
        <taxon>Betaproteobacteria</taxon>
        <taxon>Burkholderiales</taxon>
        <taxon>Comamonadaceae</taxon>
        <taxon>Ramlibacter</taxon>
    </lineage>
</organism>
<dbReference type="EMBL" id="JACORT010000001">
    <property type="protein sequence ID" value="MBC5782255.1"/>
    <property type="molecule type" value="Genomic_DNA"/>
</dbReference>
<feature type="domain" description="FAS1" evidence="2">
    <location>
        <begin position="19"/>
        <end position="147"/>
    </location>
</feature>
<dbReference type="InterPro" id="IPR050904">
    <property type="entry name" value="Adhesion/Biosynth-related"/>
</dbReference>
<evidence type="ECO:0000313" key="3">
    <source>
        <dbReference type="EMBL" id="MBC5782255.1"/>
    </source>
</evidence>
<evidence type="ECO:0000256" key="1">
    <source>
        <dbReference type="SAM" id="SignalP"/>
    </source>
</evidence>
<feature type="chain" id="PRO_5037334292" evidence="1">
    <location>
        <begin position="20"/>
        <end position="151"/>
    </location>
</feature>
<dbReference type="FunFam" id="2.30.180.10:FF:000019">
    <property type="entry name" value="Cell surface lipoprotein"/>
    <property type="match status" value="1"/>
</dbReference>
<evidence type="ECO:0000313" key="4">
    <source>
        <dbReference type="Proteomes" id="UP000608513"/>
    </source>
</evidence>
<dbReference type="SUPFAM" id="SSF82153">
    <property type="entry name" value="FAS1 domain"/>
    <property type="match status" value="1"/>
</dbReference>
<gene>
    <name evidence="3" type="ORF">H8N03_04815</name>
</gene>
<accession>A0A923MMV7</accession>
<sequence>MKKALLVVALAICGLSAQAKDIVDTAVAAGDFKTLAVALEKAGLLQTLKGPGPFTVFAPTDAAFAKVPKAQLDALLADRAKLAAVLTYHVVPGKVMSQDLKPGSVKTVQGSALNVATAGGVKVDGANVVKADIAADNGVIHVIDTVVLPRD</sequence>
<evidence type="ECO:0000259" key="2">
    <source>
        <dbReference type="PROSITE" id="PS50213"/>
    </source>
</evidence>
<proteinExistence type="predicted"/>
<reference evidence="3" key="1">
    <citation type="submission" date="2020-08" db="EMBL/GenBank/DDBJ databases">
        <title>Ramlibacter sp. USB13 16S ribosomal RNA gene genome sequencing and assembly.</title>
        <authorList>
            <person name="Kang M."/>
        </authorList>
    </citation>
    <scope>NUCLEOTIDE SEQUENCE</scope>
    <source>
        <strain evidence="3">USB13</strain>
    </source>
</reference>
<dbReference type="PANTHER" id="PTHR10900:SF77">
    <property type="entry name" value="FI19380P1"/>
    <property type="match status" value="1"/>
</dbReference>
<name>A0A923MMV7_9BURK</name>
<keyword evidence="1" id="KW-0732">Signal</keyword>
<dbReference type="Pfam" id="PF02469">
    <property type="entry name" value="Fasciclin"/>
    <property type="match status" value="1"/>
</dbReference>
<dbReference type="GO" id="GO:0005615">
    <property type="term" value="C:extracellular space"/>
    <property type="evidence" value="ECO:0007669"/>
    <property type="project" value="TreeGrafter"/>
</dbReference>
<dbReference type="Proteomes" id="UP000608513">
    <property type="component" value="Unassembled WGS sequence"/>
</dbReference>
<protein>
    <submittedName>
        <fullName evidence="3">Fasciclin domain-containing protein</fullName>
    </submittedName>
</protein>
<keyword evidence="4" id="KW-1185">Reference proteome</keyword>
<dbReference type="InterPro" id="IPR000782">
    <property type="entry name" value="FAS1_domain"/>
</dbReference>
<dbReference type="RefSeq" id="WP_187074961.1">
    <property type="nucleotide sequence ID" value="NZ_JACORT010000001.1"/>
</dbReference>
<comment type="caution">
    <text evidence="3">The sequence shown here is derived from an EMBL/GenBank/DDBJ whole genome shotgun (WGS) entry which is preliminary data.</text>
</comment>
<dbReference type="PROSITE" id="PS50213">
    <property type="entry name" value="FAS1"/>
    <property type="match status" value="1"/>
</dbReference>
<dbReference type="PANTHER" id="PTHR10900">
    <property type="entry name" value="PERIOSTIN-RELATED"/>
    <property type="match status" value="1"/>
</dbReference>
<dbReference type="AlphaFoldDB" id="A0A923MMV7"/>
<dbReference type="SMART" id="SM00554">
    <property type="entry name" value="FAS1"/>
    <property type="match status" value="1"/>
</dbReference>
<dbReference type="InterPro" id="IPR036378">
    <property type="entry name" value="FAS1_dom_sf"/>
</dbReference>